<organism evidence="1 2">
    <name type="scientific">Candidatus Methylacidithermus pantelleriae</name>
    <dbReference type="NCBI Taxonomy" id="2744239"/>
    <lineage>
        <taxon>Bacteria</taxon>
        <taxon>Pseudomonadati</taxon>
        <taxon>Verrucomicrobiota</taxon>
        <taxon>Methylacidiphilae</taxon>
        <taxon>Methylacidiphilales</taxon>
        <taxon>Methylacidiphilaceae</taxon>
        <taxon>Candidatus Methylacidithermus</taxon>
    </lineage>
</organism>
<gene>
    <name evidence="1" type="ORF">MPNT_60047</name>
</gene>
<name>A0A8J2BMY6_9BACT</name>
<evidence type="ECO:0000313" key="1">
    <source>
        <dbReference type="EMBL" id="CAF0703621.1"/>
    </source>
</evidence>
<reference evidence="1" key="1">
    <citation type="submission" date="2021-02" db="EMBL/GenBank/DDBJ databases">
        <authorList>
            <person name="Cremers G."/>
            <person name="Picone N."/>
        </authorList>
    </citation>
    <scope>NUCLEOTIDE SEQUENCE</scope>
    <source>
        <strain evidence="1">PQ17</strain>
    </source>
</reference>
<accession>A0A8J2BMY6</accession>
<dbReference type="EMBL" id="CAJNOB010000056">
    <property type="protein sequence ID" value="CAF0703621.1"/>
    <property type="molecule type" value="Genomic_DNA"/>
</dbReference>
<dbReference type="Proteomes" id="UP000663859">
    <property type="component" value="Unassembled WGS sequence"/>
</dbReference>
<proteinExistence type="predicted"/>
<dbReference type="AlphaFoldDB" id="A0A8J2BMY6"/>
<protein>
    <submittedName>
        <fullName evidence="1">Uncharacterized protein</fullName>
    </submittedName>
</protein>
<evidence type="ECO:0000313" key="2">
    <source>
        <dbReference type="Proteomes" id="UP000663859"/>
    </source>
</evidence>
<comment type="caution">
    <text evidence="1">The sequence shown here is derived from an EMBL/GenBank/DDBJ whole genome shotgun (WGS) entry which is preliminary data.</text>
</comment>
<sequence length="58" mass="6306">MNFPAAVSQSGTVRGRLELGTWVGAFRQDLGLFPCDLQQAGLITWLEKNIACLAIEKA</sequence>
<dbReference type="RefSeq" id="WP_174582420.1">
    <property type="nucleotide sequence ID" value="NZ_CAJNOB010000056.1"/>
</dbReference>
<keyword evidence="2" id="KW-1185">Reference proteome</keyword>